<dbReference type="EMBL" id="KL584724">
    <property type="protein sequence ID" value="KEQ68944.1"/>
    <property type="molecule type" value="Genomic_DNA"/>
</dbReference>
<feature type="compositionally biased region" description="Low complexity" evidence="1">
    <location>
        <begin position="151"/>
        <end position="164"/>
    </location>
</feature>
<evidence type="ECO:0000313" key="3">
    <source>
        <dbReference type="Proteomes" id="UP000027730"/>
    </source>
</evidence>
<feature type="region of interest" description="Disordered" evidence="1">
    <location>
        <begin position="131"/>
        <end position="171"/>
    </location>
</feature>
<evidence type="ECO:0000256" key="1">
    <source>
        <dbReference type="SAM" id="MobiDB-lite"/>
    </source>
</evidence>
<sequence length="228" mass="24588">MPSTFPCATCGTALNGSTFEYQKHMTQCHWSGNNNAFPLRSIFTTSTLSPTAHIINWLDTTPAGCSATADSALAAPLTAFLWPSLQPTIATSYHYSPLYTNAAWAQMKSNTSADPCRPSFSLRNAWPPRSLDSDSGCEISPSNSEISPCERAAAARSSPTTAPTLKRKRSVDDCGGLERATQRLRLDSPLASDITPKVAEFLASMNITPCSGKRVYLRPVRCSDLSTC</sequence>
<keyword evidence="3" id="KW-1185">Reference proteome</keyword>
<dbReference type="Proteomes" id="UP000027730">
    <property type="component" value="Unassembled WGS sequence"/>
</dbReference>
<dbReference type="GeneID" id="25417605"/>
<reference evidence="2 3" key="1">
    <citation type="journal article" date="2014" name="BMC Genomics">
        <title>Genome sequencing of four Aureobasidium pullulans varieties: biotechnological potential, stress tolerance, and description of new species.</title>
        <authorList>
            <person name="Gostin Ar C."/>
            <person name="Ohm R.A."/>
            <person name="Kogej T."/>
            <person name="Sonjak S."/>
            <person name="Turk M."/>
            <person name="Zajc J."/>
            <person name="Zalar P."/>
            <person name="Grube M."/>
            <person name="Sun H."/>
            <person name="Han J."/>
            <person name="Sharma A."/>
            <person name="Chiniquy J."/>
            <person name="Ngan C.Y."/>
            <person name="Lipzen A."/>
            <person name="Barry K."/>
            <person name="Grigoriev I.V."/>
            <person name="Gunde-Cimerman N."/>
        </authorList>
    </citation>
    <scope>NUCLEOTIDE SEQUENCE [LARGE SCALE GENOMIC DNA]</scope>
    <source>
        <strain evidence="2 3">CBS 147.97</strain>
    </source>
</reference>
<evidence type="ECO:0000313" key="2">
    <source>
        <dbReference type="EMBL" id="KEQ68944.1"/>
    </source>
</evidence>
<gene>
    <name evidence="2" type="ORF">M436DRAFT_85867</name>
</gene>
<protein>
    <submittedName>
        <fullName evidence="2">Uncharacterized protein</fullName>
    </submittedName>
</protein>
<dbReference type="OrthoDB" id="3924656at2759"/>
<dbReference type="RefSeq" id="XP_013423201.1">
    <property type="nucleotide sequence ID" value="XM_013567747.1"/>
</dbReference>
<dbReference type="HOGENOM" id="CLU_1214526_0_0_1"/>
<organism evidence="2 3">
    <name type="scientific">Aureobasidium namibiae CBS 147.97</name>
    <dbReference type="NCBI Taxonomy" id="1043004"/>
    <lineage>
        <taxon>Eukaryota</taxon>
        <taxon>Fungi</taxon>
        <taxon>Dikarya</taxon>
        <taxon>Ascomycota</taxon>
        <taxon>Pezizomycotina</taxon>
        <taxon>Dothideomycetes</taxon>
        <taxon>Dothideomycetidae</taxon>
        <taxon>Dothideales</taxon>
        <taxon>Saccotheciaceae</taxon>
        <taxon>Aureobasidium</taxon>
    </lineage>
</organism>
<proteinExistence type="predicted"/>
<dbReference type="AlphaFoldDB" id="A0A074WBI7"/>
<name>A0A074WBI7_9PEZI</name>
<accession>A0A074WBI7</accession>